<dbReference type="PANTHER" id="PTHR35936">
    <property type="entry name" value="MEMBRANE-BOUND LYTIC MUREIN TRANSGLYCOSYLASE F"/>
    <property type="match status" value="1"/>
</dbReference>
<proteinExistence type="predicted"/>
<comment type="caution">
    <text evidence="4">The sequence shown here is derived from an EMBL/GenBank/DDBJ whole genome shotgun (WGS) entry which is preliminary data.</text>
</comment>
<feature type="signal peptide" evidence="2">
    <location>
        <begin position="1"/>
        <end position="35"/>
    </location>
</feature>
<protein>
    <submittedName>
        <fullName evidence="4">Transporter substrate-binding domain-containing protein</fullName>
    </submittedName>
</protein>
<dbReference type="SMART" id="SM00062">
    <property type="entry name" value="PBPb"/>
    <property type="match status" value="1"/>
</dbReference>
<evidence type="ECO:0000259" key="3">
    <source>
        <dbReference type="SMART" id="SM00062"/>
    </source>
</evidence>
<dbReference type="Proteomes" id="UP000324927">
    <property type="component" value="Unassembled WGS sequence"/>
</dbReference>
<dbReference type="InterPro" id="IPR006311">
    <property type="entry name" value="TAT_signal"/>
</dbReference>
<accession>A0A5A9GKS3</accession>
<organism evidence="4 5">
    <name type="scientific">Azospirillum lipoferum</name>
    <dbReference type="NCBI Taxonomy" id="193"/>
    <lineage>
        <taxon>Bacteria</taxon>
        <taxon>Pseudomonadati</taxon>
        <taxon>Pseudomonadota</taxon>
        <taxon>Alphaproteobacteria</taxon>
        <taxon>Rhodospirillales</taxon>
        <taxon>Azospirillaceae</taxon>
        <taxon>Azospirillum</taxon>
    </lineage>
</organism>
<name>A0A5A9GKS3_AZOLI</name>
<keyword evidence="1 2" id="KW-0732">Signal</keyword>
<reference evidence="4 5" key="1">
    <citation type="submission" date="2019-08" db="EMBL/GenBank/DDBJ databases">
        <authorList>
            <person name="Grouzdev D."/>
            <person name="Tikhonova E."/>
            <person name="Kravchenko I."/>
        </authorList>
    </citation>
    <scope>NUCLEOTIDE SEQUENCE [LARGE SCALE GENOMIC DNA]</scope>
    <source>
        <strain evidence="4 5">59b</strain>
    </source>
</reference>
<feature type="chain" id="PRO_5022709964" evidence="2">
    <location>
        <begin position="36"/>
        <end position="283"/>
    </location>
</feature>
<dbReference type="PROSITE" id="PS51318">
    <property type="entry name" value="TAT"/>
    <property type="match status" value="1"/>
</dbReference>
<dbReference type="AlphaFoldDB" id="A0A5A9GKS3"/>
<dbReference type="SUPFAM" id="SSF53850">
    <property type="entry name" value="Periplasmic binding protein-like II"/>
    <property type="match status" value="1"/>
</dbReference>
<keyword evidence="5" id="KW-1185">Reference proteome</keyword>
<feature type="domain" description="Solute-binding protein family 3/N-terminal" evidence="3">
    <location>
        <begin position="48"/>
        <end position="267"/>
    </location>
</feature>
<sequence>MTDTPIRRPTRRGFLATGLAVLAAPAILSVNARMAAAQTVSEIKSKGKLIVGIQGDNAPWGFVNSQGVQEGFDADVAKLFGQELGVPVEFVPTAVANRIPALVTGRVDILFATMGMYPDRAKAIQFSKPYAANDVVLVAPKTTVIKTAADMKSFVIGVARSSAQDTAVTKAAPEGTVIRRFDDDAATIQAMLSGQVQAVGANQFYPIRLNKAQPDTYERKLDFLRQYNGAGTRLGQKEWNEAVNAFIDKIKANGELAKIYQKWMGFAPPEFPTSMEGVPFTVG</sequence>
<dbReference type="Gene3D" id="3.40.190.10">
    <property type="entry name" value="Periplasmic binding protein-like II"/>
    <property type="match status" value="2"/>
</dbReference>
<dbReference type="PANTHER" id="PTHR35936:SF17">
    <property type="entry name" value="ARGININE-BINDING EXTRACELLULAR PROTEIN ARTP"/>
    <property type="match status" value="1"/>
</dbReference>
<dbReference type="OrthoDB" id="6192933at2"/>
<dbReference type="Pfam" id="PF00497">
    <property type="entry name" value="SBP_bac_3"/>
    <property type="match status" value="1"/>
</dbReference>
<evidence type="ECO:0000313" key="4">
    <source>
        <dbReference type="EMBL" id="KAA0594927.1"/>
    </source>
</evidence>
<gene>
    <name evidence="4" type="ORF">FZ942_19185</name>
</gene>
<evidence type="ECO:0000256" key="1">
    <source>
        <dbReference type="ARBA" id="ARBA00022729"/>
    </source>
</evidence>
<evidence type="ECO:0000313" key="5">
    <source>
        <dbReference type="Proteomes" id="UP000324927"/>
    </source>
</evidence>
<dbReference type="EMBL" id="VTTN01000007">
    <property type="protein sequence ID" value="KAA0594927.1"/>
    <property type="molecule type" value="Genomic_DNA"/>
</dbReference>
<evidence type="ECO:0000256" key="2">
    <source>
        <dbReference type="SAM" id="SignalP"/>
    </source>
</evidence>
<dbReference type="RefSeq" id="WP_149232684.1">
    <property type="nucleotide sequence ID" value="NZ_JALJXJ010000010.1"/>
</dbReference>
<dbReference type="InterPro" id="IPR001638">
    <property type="entry name" value="Solute-binding_3/MltF_N"/>
</dbReference>